<reference evidence="1 2" key="1">
    <citation type="journal article" date="2014" name="ISME J.">
        <title>Candidatus Competibacter-lineage genomes retrieved from metagenomes reveal functional metabolic diversity.</title>
        <authorList>
            <person name="McIlroy S.J."/>
            <person name="Albertsen M."/>
            <person name="Andresen E.K."/>
            <person name="Saunders A.M."/>
            <person name="Kristiansen R."/>
            <person name="Stokholm-Bjerregaard M."/>
            <person name="Nielsen K.L."/>
            <person name="Nielsen P.H."/>
        </authorList>
    </citation>
    <scope>NUCLEOTIDE SEQUENCE [LARGE SCALE GENOMIC DNA]</scope>
    <source>
        <strain evidence="1 2">Run_B_J11</strain>
    </source>
</reference>
<dbReference type="Proteomes" id="UP000019184">
    <property type="component" value="Unassembled WGS sequence"/>
</dbReference>
<name>A0A7U7GCB4_9GAMM</name>
<dbReference type="OrthoDB" id="8780661at2"/>
<sequence length="104" mass="11891">MSNFILKCLSGDALLEDVDDYVERWHEGASTLSLCKYLGMSRSEYELWVIDPDVLPFVVEAHRTHRDVNEVIEEFNALPLAARAASPERARKLATWLKNAGLWE</sequence>
<protein>
    <submittedName>
        <fullName evidence="1">Uncharacterized protein</fullName>
    </submittedName>
</protein>
<keyword evidence="2" id="KW-1185">Reference proteome</keyword>
<evidence type="ECO:0000313" key="1">
    <source>
        <dbReference type="EMBL" id="CDH45547.1"/>
    </source>
</evidence>
<proteinExistence type="predicted"/>
<gene>
    <name evidence="1" type="ORF">BN874_2540006</name>
</gene>
<dbReference type="AlphaFoldDB" id="A0A7U7GCB4"/>
<evidence type="ECO:0000313" key="2">
    <source>
        <dbReference type="Proteomes" id="UP000019184"/>
    </source>
</evidence>
<accession>A0A7U7GCB4</accession>
<organism evidence="1 2">
    <name type="scientific">Candidatus Contendobacter odensis Run_B_J11</name>
    <dbReference type="NCBI Taxonomy" id="1400861"/>
    <lineage>
        <taxon>Bacteria</taxon>
        <taxon>Pseudomonadati</taxon>
        <taxon>Pseudomonadota</taxon>
        <taxon>Gammaproteobacteria</taxon>
        <taxon>Candidatus Competibacteraceae</taxon>
        <taxon>Candidatus Contendibacter</taxon>
    </lineage>
</organism>
<comment type="caution">
    <text evidence="1">The sequence shown here is derived from an EMBL/GenBank/DDBJ whole genome shotgun (WGS) entry which is preliminary data.</text>
</comment>
<dbReference type="EMBL" id="CBTK010000173">
    <property type="protein sequence ID" value="CDH45547.1"/>
    <property type="molecule type" value="Genomic_DNA"/>
</dbReference>